<feature type="transmembrane region" description="Helical" evidence="10">
    <location>
        <begin position="74"/>
        <end position="98"/>
    </location>
</feature>
<dbReference type="OrthoDB" id="9810952at2"/>
<reference evidence="11 12" key="1">
    <citation type="submission" date="2014-02" db="EMBL/GenBank/DDBJ databases">
        <title>Draft genome sequence of Lysinibacillus massiliensis CCUG 49529.</title>
        <authorList>
            <person name="Zhang F."/>
            <person name="Wang G."/>
            <person name="Zhang L."/>
        </authorList>
    </citation>
    <scope>NUCLEOTIDE SEQUENCE [LARGE SCALE GENOMIC DNA]</scope>
    <source>
        <strain evidence="11 12">CCUG 49529</strain>
    </source>
</reference>
<evidence type="ECO:0000256" key="2">
    <source>
        <dbReference type="ARBA" id="ARBA00022448"/>
    </source>
</evidence>
<keyword evidence="4" id="KW-0633">Potassium transport</keyword>
<organism evidence="11 12">
    <name type="scientific">Ureibacillus massiliensis 4400831 = CIP 108448 = CCUG 49529</name>
    <dbReference type="NCBI Taxonomy" id="1211035"/>
    <lineage>
        <taxon>Bacteria</taxon>
        <taxon>Bacillati</taxon>
        <taxon>Bacillota</taxon>
        <taxon>Bacilli</taxon>
        <taxon>Bacillales</taxon>
        <taxon>Caryophanaceae</taxon>
        <taxon>Ureibacillus</taxon>
    </lineage>
</organism>
<evidence type="ECO:0000256" key="9">
    <source>
        <dbReference type="ARBA" id="ARBA00023136"/>
    </source>
</evidence>
<dbReference type="AlphaFoldDB" id="A0A0A3J1V6"/>
<keyword evidence="6" id="KW-0630">Potassium</keyword>
<comment type="subcellular location">
    <subcellularLocation>
        <location evidence="1">Cell membrane</location>
        <topology evidence="1">Multi-pass membrane protein</topology>
    </subcellularLocation>
</comment>
<accession>A0A0A3J1V6</accession>
<feature type="transmembrane region" description="Helical" evidence="10">
    <location>
        <begin position="228"/>
        <end position="247"/>
    </location>
</feature>
<keyword evidence="8" id="KW-0406">Ion transport</keyword>
<dbReference type="InterPro" id="IPR003445">
    <property type="entry name" value="Cat_transpt"/>
</dbReference>
<evidence type="ECO:0000256" key="3">
    <source>
        <dbReference type="ARBA" id="ARBA00022475"/>
    </source>
</evidence>
<feature type="transmembrane region" description="Helical" evidence="10">
    <location>
        <begin position="346"/>
        <end position="370"/>
    </location>
</feature>
<feature type="transmembrane region" description="Helical" evidence="10">
    <location>
        <begin position="292"/>
        <end position="325"/>
    </location>
</feature>
<dbReference type="Pfam" id="PF02386">
    <property type="entry name" value="TrkH"/>
    <property type="match status" value="1"/>
</dbReference>
<evidence type="ECO:0000256" key="1">
    <source>
        <dbReference type="ARBA" id="ARBA00004651"/>
    </source>
</evidence>
<dbReference type="GO" id="GO:0005886">
    <property type="term" value="C:plasma membrane"/>
    <property type="evidence" value="ECO:0007669"/>
    <property type="project" value="UniProtKB-SubCell"/>
</dbReference>
<dbReference type="PANTHER" id="PTHR32024:SF1">
    <property type="entry name" value="KTR SYSTEM POTASSIUM UPTAKE PROTEIN B"/>
    <property type="match status" value="1"/>
</dbReference>
<evidence type="ECO:0000256" key="4">
    <source>
        <dbReference type="ARBA" id="ARBA00022538"/>
    </source>
</evidence>
<keyword evidence="7 10" id="KW-1133">Transmembrane helix</keyword>
<gene>
    <name evidence="11" type="ORF">CD30_09390</name>
</gene>
<keyword evidence="9 10" id="KW-0472">Membrane</keyword>
<keyword evidence="2" id="KW-0813">Transport</keyword>
<dbReference type="NCBIfam" id="TIGR00933">
    <property type="entry name" value="2a38"/>
    <property type="match status" value="1"/>
</dbReference>
<dbReference type="RefSeq" id="WP_036175574.1">
    <property type="nucleotide sequence ID" value="NZ_AVCZ01000013.1"/>
</dbReference>
<evidence type="ECO:0000256" key="8">
    <source>
        <dbReference type="ARBA" id="ARBA00023065"/>
    </source>
</evidence>
<feature type="transmembrane region" description="Helical" evidence="10">
    <location>
        <begin position="406"/>
        <end position="427"/>
    </location>
</feature>
<comment type="caution">
    <text evidence="11">The sequence shown here is derived from an EMBL/GenBank/DDBJ whole genome shotgun (WGS) entry which is preliminary data.</text>
</comment>
<dbReference type="Proteomes" id="UP000030595">
    <property type="component" value="Unassembled WGS sequence"/>
</dbReference>
<dbReference type="eggNOG" id="COG0168">
    <property type="taxonomic scope" value="Bacteria"/>
</dbReference>
<proteinExistence type="predicted"/>
<keyword evidence="5 10" id="KW-0812">Transmembrane</keyword>
<evidence type="ECO:0000313" key="11">
    <source>
        <dbReference type="EMBL" id="KGR90906.1"/>
    </source>
</evidence>
<feature type="transmembrane region" description="Helical" evidence="10">
    <location>
        <begin position="129"/>
        <end position="150"/>
    </location>
</feature>
<feature type="transmembrane region" description="Helical" evidence="10">
    <location>
        <begin position="13"/>
        <end position="34"/>
    </location>
</feature>
<keyword evidence="3" id="KW-1003">Cell membrane</keyword>
<feature type="transmembrane region" description="Helical" evidence="10">
    <location>
        <begin position="41"/>
        <end position="62"/>
    </location>
</feature>
<evidence type="ECO:0000313" key="12">
    <source>
        <dbReference type="Proteomes" id="UP000030595"/>
    </source>
</evidence>
<dbReference type="PANTHER" id="PTHR32024">
    <property type="entry name" value="TRK SYSTEM POTASSIUM UPTAKE PROTEIN TRKG-RELATED"/>
    <property type="match status" value="1"/>
</dbReference>
<dbReference type="EMBL" id="JPVQ01000013">
    <property type="protein sequence ID" value="KGR90906.1"/>
    <property type="molecule type" value="Genomic_DNA"/>
</dbReference>
<evidence type="ECO:0000256" key="5">
    <source>
        <dbReference type="ARBA" id="ARBA00022692"/>
    </source>
</evidence>
<feature type="transmembrane region" description="Helical" evidence="10">
    <location>
        <begin position="192"/>
        <end position="216"/>
    </location>
</feature>
<keyword evidence="12" id="KW-1185">Reference proteome</keyword>
<name>A0A0A3J1V6_9BACL</name>
<dbReference type="InterPro" id="IPR004772">
    <property type="entry name" value="TrkH"/>
</dbReference>
<protein>
    <submittedName>
        <fullName evidence="11">ATP synthase subunit J</fullName>
    </submittedName>
</protein>
<dbReference type="GO" id="GO:0015379">
    <property type="term" value="F:potassium:chloride symporter activity"/>
    <property type="evidence" value="ECO:0007669"/>
    <property type="project" value="InterPro"/>
</dbReference>
<sequence length="445" mass="47885">MKNFKDNLNPSKILVLGFVIIIIVGAILLSLPIATEDGKGLAFLDALFTSTSATCVTGLVVVDTGDTFSMFGEIVILILIQLGGIGFMTFATFLFTILGKKISLKERLLLKEAFNASSTSGIVKLVKRILVFALLTEGIGALILGIRFSFEMPIGQAIYYGIFHSISLFNNAGFDLMGDFRGLTGYVNDPTVVLTVCMLIVIGGLGFIVINELYEYRETRKVSLHTKVVLLTTVILILGATIFIYLFEYGNDKTLGPLSVVEKGLAALFHGVTPRTAGANTLSMGELTHATLFLTIFLMFIGGGSGSTAGGIKVTTFAVLMATVLSQLKGKQDVVLFKRRIVIDTILKVLTVVISGIMVVVIVTFLLSITEKGHEFIMYLFEATSAFGTVGLSIGLTPELSAIGRILIIITMFIGRLGPLTLGFAIANRKKQEGFQHPKGNIMIG</sequence>
<evidence type="ECO:0000256" key="7">
    <source>
        <dbReference type="ARBA" id="ARBA00022989"/>
    </source>
</evidence>
<evidence type="ECO:0000256" key="6">
    <source>
        <dbReference type="ARBA" id="ARBA00022958"/>
    </source>
</evidence>
<evidence type="ECO:0000256" key="10">
    <source>
        <dbReference type="SAM" id="Phobius"/>
    </source>
</evidence>